<reference evidence="2 3" key="1">
    <citation type="submission" date="2020-07" db="EMBL/GenBank/DDBJ databases">
        <title>Sequencing the genomes of 1000 actinobacteria strains.</title>
        <authorList>
            <person name="Klenk H.-P."/>
        </authorList>
    </citation>
    <scope>NUCLEOTIDE SEQUENCE [LARGE SCALE GENOMIC DNA]</scope>
    <source>
        <strain evidence="2 3">DSM 43814</strain>
    </source>
</reference>
<keyword evidence="2" id="KW-0808">Transferase</keyword>
<dbReference type="EMBL" id="JACCCQ010000001">
    <property type="protein sequence ID" value="NYF59645.1"/>
    <property type="molecule type" value="Genomic_DNA"/>
</dbReference>
<dbReference type="SUPFAM" id="SSF53335">
    <property type="entry name" value="S-adenosyl-L-methionine-dependent methyltransferases"/>
    <property type="match status" value="1"/>
</dbReference>
<dbReference type="RefSeq" id="WP_179805300.1">
    <property type="nucleotide sequence ID" value="NZ_JACCCQ010000001.1"/>
</dbReference>
<proteinExistence type="predicted"/>
<evidence type="ECO:0000313" key="3">
    <source>
        <dbReference type="Proteomes" id="UP000631553"/>
    </source>
</evidence>
<evidence type="ECO:0000313" key="2">
    <source>
        <dbReference type="EMBL" id="NYF59645.1"/>
    </source>
</evidence>
<dbReference type="Proteomes" id="UP000631553">
    <property type="component" value="Unassembled WGS sequence"/>
</dbReference>
<gene>
    <name evidence="2" type="ORF">HDA35_005476</name>
</gene>
<sequence>MIDYNLEADRYDESRGGEARAAAAAAAVDQLLPPSARLLLDVACGTGVVSARLRRPGRTIVGVDRSAGMIAKAAGRLPGDVLLGDAAALPVRSGWGDGVLMIWLLHLVPNSEQMIAEAARVLGPTGLLLTTVDKNEAPFTVASDVAELTGSLRCRYAGERADGHGRVIAAADRHGLRQVAETTFAGVGQGRTPRQWIGRIRGEVIPWVGKDESDELCSALAALPDQHTPRPDPVYRLVALAR</sequence>
<feature type="domain" description="Methyltransferase type 11" evidence="1">
    <location>
        <begin position="40"/>
        <end position="129"/>
    </location>
</feature>
<protein>
    <submittedName>
        <fullName evidence="2">SAM-dependent methyltransferase</fullName>
    </submittedName>
</protein>
<evidence type="ECO:0000259" key="1">
    <source>
        <dbReference type="Pfam" id="PF08241"/>
    </source>
</evidence>
<dbReference type="PANTHER" id="PTHR43591">
    <property type="entry name" value="METHYLTRANSFERASE"/>
    <property type="match status" value="1"/>
</dbReference>
<organism evidence="2 3">
    <name type="scientific">Micromonospora purpureochromogenes</name>
    <dbReference type="NCBI Taxonomy" id="47872"/>
    <lineage>
        <taxon>Bacteria</taxon>
        <taxon>Bacillati</taxon>
        <taxon>Actinomycetota</taxon>
        <taxon>Actinomycetes</taxon>
        <taxon>Micromonosporales</taxon>
        <taxon>Micromonosporaceae</taxon>
        <taxon>Micromonospora</taxon>
    </lineage>
</organism>
<comment type="caution">
    <text evidence="2">The sequence shown here is derived from an EMBL/GenBank/DDBJ whole genome shotgun (WGS) entry which is preliminary data.</text>
</comment>
<dbReference type="GO" id="GO:0008168">
    <property type="term" value="F:methyltransferase activity"/>
    <property type="evidence" value="ECO:0007669"/>
    <property type="project" value="UniProtKB-KW"/>
</dbReference>
<dbReference type="InterPro" id="IPR013216">
    <property type="entry name" value="Methyltransf_11"/>
</dbReference>
<dbReference type="Pfam" id="PF08241">
    <property type="entry name" value="Methyltransf_11"/>
    <property type="match status" value="1"/>
</dbReference>
<keyword evidence="2" id="KW-0489">Methyltransferase</keyword>
<dbReference type="GO" id="GO:0032259">
    <property type="term" value="P:methylation"/>
    <property type="evidence" value="ECO:0007669"/>
    <property type="project" value="UniProtKB-KW"/>
</dbReference>
<name>A0ABX2RSX3_9ACTN</name>
<dbReference type="Gene3D" id="3.40.50.150">
    <property type="entry name" value="Vaccinia Virus protein VP39"/>
    <property type="match status" value="1"/>
</dbReference>
<dbReference type="CDD" id="cd02440">
    <property type="entry name" value="AdoMet_MTases"/>
    <property type="match status" value="1"/>
</dbReference>
<accession>A0ABX2RSX3</accession>
<keyword evidence="3" id="KW-1185">Reference proteome</keyword>
<dbReference type="InterPro" id="IPR029063">
    <property type="entry name" value="SAM-dependent_MTases_sf"/>
</dbReference>